<protein>
    <recommendedName>
        <fullName evidence="4">Lipoprotein</fullName>
    </recommendedName>
</protein>
<proteinExistence type="predicted"/>
<evidence type="ECO:0000313" key="3">
    <source>
        <dbReference type="Proteomes" id="UP000567795"/>
    </source>
</evidence>
<dbReference type="AlphaFoldDB" id="A0A852ZR21"/>
<dbReference type="PROSITE" id="PS51257">
    <property type="entry name" value="PROKAR_LIPOPROTEIN"/>
    <property type="match status" value="1"/>
</dbReference>
<feature type="signal peptide" evidence="1">
    <location>
        <begin position="1"/>
        <end position="23"/>
    </location>
</feature>
<reference evidence="2 3" key="1">
    <citation type="submission" date="2020-07" db="EMBL/GenBank/DDBJ databases">
        <title>Sequencing the genomes of 1000 actinobacteria strains.</title>
        <authorList>
            <person name="Klenk H.-P."/>
        </authorList>
    </citation>
    <scope>NUCLEOTIDE SEQUENCE [LARGE SCALE GENOMIC DNA]</scope>
    <source>
        <strain evidence="2 3">DSM 42178</strain>
    </source>
</reference>
<dbReference type="EMBL" id="JACBZD010000001">
    <property type="protein sequence ID" value="NYI04829.1"/>
    <property type="molecule type" value="Genomic_DNA"/>
</dbReference>
<evidence type="ECO:0000313" key="2">
    <source>
        <dbReference type="EMBL" id="NYI04829.1"/>
    </source>
</evidence>
<keyword evidence="1" id="KW-0732">Signal</keyword>
<organism evidence="2 3">
    <name type="scientific">Allostreptomyces psammosilenae</name>
    <dbReference type="NCBI Taxonomy" id="1892865"/>
    <lineage>
        <taxon>Bacteria</taxon>
        <taxon>Bacillati</taxon>
        <taxon>Actinomycetota</taxon>
        <taxon>Actinomycetes</taxon>
        <taxon>Kitasatosporales</taxon>
        <taxon>Streptomycetaceae</taxon>
        <taxon>Allostreptomyces</taxon>
    </lineage>
</organism>
<evidence type="ECO:0000256" key="1">
    <source>
        <dbReference type="SAM" id="SignalP"/>
    </source>
</evidence>
<accession>A0A852ZR21</accession>
<comment type="caution">
    <text evidence="2">The sequence shown here is derived from an EMBL/GenBank/DDBJ whole genome shotgun (WGS) entry which is preliminary data.</text>
</comment>
<name>A0A852ZR21_9ACTN</name>
<sequence>MPGPPRHASVAAVALAASLALTACGGLDQRRQAAAEAATAFAVALRAGDGPAACALLAPGTTEELESEAEAPCATALPEEELPVPADPAVTVRRVDVHGRAARVVLADDTLFLASFDAGWRVTAAGCQPRRPDRPYDCRIKAG</sequence>
<feature type="chain" id="PRO_5039631037" description="Lipoprotein" evidence="1">
    <location>
        <begin position="24"/>
        <end position="143"/>
    </location>
</feature>
<gene>
    <name evidence="2" type="ORF">FHU37_001772</name>
</gene>
<keyword evidence="3" id="KW-1185">Reference proteome</keyword>
<dbReference type="RefSeq" id="WP_179813673.1">
    <property type="nucleotide sequence ID" value="NZ_JACBZD010000001.1"/>
</dbReference>
<evidence type="ECO:0008006" key="4">
    <source>
        <dbReference type="Google" id="ProtNLM"/>
    </source>
</evidence>
<dbReference type="Proteomes" id="UP000567795">
    <property type="component" value="Unassembled WGS sequence"/>
</dbReference>